<dbReference type="InterPro" id="IPR032806">
    <property type="entry name" value="YbfD_N"/>
</dbReference>
<reference evidence="2" key="2">
    <citation type="journal article" date="2022" name="Microbiol. Resour. Announc.">
        <title>Metagenome Sequencing to Explore Phylogenomics of Terrestrial Cyanobacteria.</title>
        <authorList>
            <person name="Ward R.D."/>
            <person name="Stajich J.E."/>
            <person name="Johansen J.R."/>
            <person name="Huntemann M."/>
            <person name="Clum A."/>
            <person name="Foster B."/>
            <person name="Foster B."/>
            <person name="Roux S."/>
            <person name="Palaniappan K."/>
            <person name="Varghese N."/>
            <person name="Mukherjee S."/>
            <person name="Reddy T.B.K."/>
            <person name="Daum C."/>
            <person name="Copeland A."/>
            <person name="Chen I.A."/>
            <person name="Ivanova N.N."/>
            <person name="Kyrpides N.C."/>
            <person name="Shapiro N."/>
            <person name="Eloe-Fadrosh E.A."/>
            <person name="Pietrasiak N."/>
        </authorList>
    </citation>
    <scope>NUCLEOTIDE SEQUENCE</scope>
    <source>
        <strain evidence="2">UHER 2000/2452</strain>
    </source>
</reference>
<accession>A0A951QFF0</accession>
<comment type="caution">
    <text evidence="2">The sequence shown here is derived from an EMBL/GenBank/DDBJ whole genome shotgun (WGS) entry which is preliminary data.</text>
</comment>
<feature type="domain" description="H repeat-associated protein N-terminal" evidence="1">
    <location>
        <begin position="8"/>
        <end position="94"/>
    </location>
</feature>
<proteinExistence type="predicted"/>
<evidence type="ECO:0000313" key="2">
    <source>
        <dbReference type="EMBL" id="MBW4660765.1"/>
    </source>
</evidence>
<dbReference type="AlphaFoldDB" id="A0A951QFF0"/>
<dbReference type="Proteomes" id="UP000757435">
    <property type="component" value="Unassembled WGS sequence"/>
</dbReference>
<dbReference type="EMBL" id="JAHHHD010000025">
    <property type="protein sequence ID" value="MBW4660765.1"/>
    <property type="molecule type" value="Genomic_DNA"/>
</dbReference>
<gene>
    <name evidence="2" type="ORF">KME15_18990</name>
</gene>
<name>A0A951QFF0_9CYAN</name>
<sequence length="121" mass="13493">MSQLAIVEAFADLCDTRRTAGQRHQQALCLALFTLAVTAGNRGFLAIGDWLKAYHVELVALFQPPKDRLPSYSTIRRALLRLDYREYAARLAQFFGIDPLPGETLAVDGKVLRAFCCPVHT</sequence>
<dbReference type="Pfam" id="PF13808">
    <property type="entry name" value="DDE_Tnp_1_assoc"/>
    <property type="match status" value="1"/>
</dbReference>
<reference evidence="2" key="1">
    <citation type="submission" date="2021-05" db="EMBL/GenBank/DDBJ databases">
        <authorList>
            <person name="Pietrasiak N."/>
            <person name="Ward R."/>
            <person name="Stajich J.E."/>
            <person name="Kurbessoian T."/>
        </authorList>
    </citation>
    <scope>NUCLEOTIDE SEQUENCE</scope>
    <source>
        <strain evidence="2">UHER 2000/2452</strain>
    </source>
</reference>
<organism evidence="2 3">
    <name type="scientific">Drouetiella hepatica Uher 2000/2452</name>
    <dbReference type="NCBI Taxonomy" id="904376"/>
    <lineage>
        <taxon>Bacteria</taxon>
        <taxon>Bacillati</taxon>
        <taxon>Cyanobacteriota</taxon>
        <taxon>Cyanophyceae</taxon>
        <taxon>Oculatellales</taxon>
        <taxon>Oculatellaceae</taxon>
        <taxon>Drouetiella</taxon>
    </lineage>
</organism>
<evidence type="ECO:0000259" key="1">
    <source>
        <dbReference type="Pfam" id="PF13808"/>
    </source>
</evidence>
<evidence type="ECO:0000313" key="3">
    <source>
        <dbReference type="Proteomes" id="UP000757435"/>
    </source>
</evidence>
<protein>
    <submittedName>
        <fullName evidence="2">Transposase family protein</fullName>
    </submittedName>
</protein>